<dbReference type="eggNOG" id="COG2502">
    <property type="taxonomic scope" value="Bacteria"/>
</dbReference>
<dbReference type="GO" id="GO:0016740">
    <property type="term" value="F:transferase activity"/>
    <property type="evidence" value="ECO:0007669"/>
    <property type="project" value="UniProtKB-ARBA"/>
</dbReference>
<dbReference type="GO" id="GO:0140096">
    <property type="term" value="F:catalytic activity, acting on a protein"/>
    <property type="evidence" value="ECO:0007669"/>
    <property type="project" value="UniProtKB-ARBA"/>
</dbReference>
<dbReference type="PATRIC" id="fig|1117379.3.peg.1476"/>
<dbReference type="GO" id="GO:0005829">
    <property type="term" value="C:cytosol"/>
    <property type="evidence" value="ECO:0007669"/>
    <property type="project" value="TreeGrafter"/>
</dbReference>
<protein>
    <submittedName>
        <fullName evidence="5">Asparagine synthetase AsnA</fullName>
        <ecNumber evidence="5">6.3.1.1</ecNumber>
    </submittedName>
</protein>
<proteinExistence type="predicted"/>
<dbReference type="PANTHER" id="PTHR30073">
    <property type="entry name" value="ASPARTATE--AMMONIA LIGASE"/>
    <property type="match status" value="1"/>
</dbReference>
<sequence>MEVVQSLAKWKRMALARYGFPVNEGLYIDMNAIRRDEDLDNQHSIFVDQWDWETLWFFFHGI</sequence>
<name>K6E9S2_9BACI</name>
<evidence type="ECO:0000256" key="4">
    <source>
        <dbReference type="ARBA" id="ARBA00022840"/>
    </source>
</evidence>
<dbReference type="PANTHER" id="PTHR30073:SF5">
    <property type="entry name" value="ASPARTATE--AMMONIA LIGASE"/>
    <property type="match status" value="1"/>
</dbReference>
<organism evidence="5 6">
    <name type="scientific">Neobacillus bataviensis LMG 21833</name>
    <dbReference type="NCBI Taxonomy" id="1117379"/>
    <lineage>
        <taxon>Bacteria</taxon>
        <taxon>Bacillati</taxon>
        <taxon>Bacillota</taxon>
        <taxon>Bacilli</taxon>
        <taxon>Bacillales</taxon>
        <taxon>Bacillaceae</taxon>
        <taxon>Neobacillus</taxon>
    </lineage>
</organism>
<evidence type="ECO:0000256" key="1">
    <source>
        <dbReference type="ARBA" id="ARBA00022490"/>
    </source>
</evidence>
<accession>K6E9S2</accession>
<keyword evidence="1" id="KW-0963">Cytoplasm</keyword>
<dbReference type="InterPro" id="IPR045864">
    <property type="entry name" value="aa-tRNA-synth_II/BPL/LPL"/>
</dbReference>
<dbReference type="GO" id="GO:0004071">
    <property type="term" value="F:aspartate-ammonia ligase activity"/>
    <property type="evidence" value="ECO:0007669"/>
    <property type="project" value="UniProtKB-EC"/>
</dbReference>
<keyword evidence="2 5" id="KW-0436">Ligase</keyword>
<keyword evidence="3" id="KW-0547">Nucleotide-binding</keyword>
<dbReference type="STRING" id="1117379.BABA_07056"/>
<dbReference type="AlphaFoldDB" id="K6E9S2"/>
<comment type="caution">
    <text evidence="5">The sequence shown here is derived from an EMBL/GenBank/DDBJ whole genome shotgun (WGS) entry which is preliminary data.</text>
</comment>
<dbReference type="GO" id="GO:0005524">
    <property type="term" value="F:ATP binding"/>
    <property type="evidence" value="ECO:0007669"/>
    <property type="project" value="UniProtKB-KW"/>
</dbReference>
<evidence type="ECO:0000313" key="6">
    <source>
        <dbReference type="Proteomes" id="UP000006316"/>
    </source>
</evidence>
<gene>
    <name evidence="5" type="ORF">BABA_07056</name>
</gene>
<evidence type="ECO:0000256" key="2">
    <source>
        <dbReference type="ARBA" id="ARBA00022598"/>
    </source>
</evidence>
<keyword evidence="6" id="KW-1185">Reference proteome</keyword>
<evidence type="ECO:0000313" key="5">
    <source>
        <dbReference type="EMBL" id="EKN70116.1"/>
    </source>
</evidence>
<dbReference type="EC" id="6.3.1.1" evidence="5"/>
<dbReference type="GO" id="GO:0006529">
    <property type="term" value="P:asparagine biosynthetic process"/>
    <property type="evidence" value="ECO:0007669"/>
    <property type="project" value="InterPro"/>
</dbReference>
<keyword evidence="4" id="KW-0067">ATP-binding</keyword>
<dbReference type="EMBL" id="AJLS01000043">
    <property type="protein sequence ID" value="EKN70116.1"/>
    <property type="molecule type" value="Genomic_DNA"/>
</dbReference>
<dbReference type="Proteomes" id="UP000006316">
    <property type="component" value="Unassembled WGS sequence"/>
</dbReference>
<reference evidence="5 6" key="1">
    <citation type="journal article" date="2012" name="Front. Microbiol.">
        <title>Redundancy and modularity in membrane-associated dissimilatory nitrate reduction in Bacillus.</title>
        <authorList>
            <person name="Heylen K."/>
            <person name="Keltjens J."/>
        </authorList>
    </citation>
    <scope>NUCLEOTIDE SEQUENCE [LARGE SCALE GENOMIC DNA]</scope>
    <source>
        <strain evidence="6">LMG 21833T</strain>
    </source>
</reference>
<dbReference type="SUPFAM" id="SSF55681">
    <property type="entry name" value="Class II aaRS and biotin synthetases"/>
    <property type="match status" value="1"/>
</dbReference>
<evidence type="ECO:0000256" key="3">
    <source>
        <dbReference type="ARBA" id="ARBA00022741"/>
    </source>
</evidence>
<dbReference type="Gene3D" id="3.30.930.10">
    <property type="entry name" value="Bira Bifunctional Protein, Domain 2"/>
    <property type="match status" value="1"/>
</dbReference>
<dbReference type="InterPro" id="IPR004618">
    <property type="entry name" value="AsnA"/>
</dbReference>
<dbReference type="Pfam" id="PF03590">
    <property type="entry name" value="AsnA"/>
    <property type="match status" value="1"/>
</dbReference>